<dbReference type="PANTHER" id="PTHR34129:SF1">
    <property type="entry name" value="DUF952 DOMAIN-CONTAINING PROTEIN"/>
    <property type="match status" value="1"/>
</dbReference>
<dbReference type="Proteomes" id="UP000294856">
    <property type="component" value="Unassembled WGS sequence"/>
</dbReference>
<comment type="caution">
    <text evidence="1">The sequence shown here is derived from an EMBL/GenBank/DDBJ whole genome shotgun (WGS) entry which is preliminary data.</text>
</comment>
<accession>A0A4R1F5K6</accession>
<reference evidence="1 2" key="1">
    <citation type="submission" date="2019-03" db="EMBL/GenBank/DDBJ databases">
        <title>Genomic Encyclopedia of Type Strains, Phase IV (KMG-IV): sequencing the most valuable type-strain genomes for metagenomic binning, comparative biology and taxonomic classification.</title>
        <authorList>
            <person name="Goeker M."/>
        </authorList>
    </citation>
    <scope>NUCLEOTIDE SEQUENCE [LARGE SCALE GENOMIC DNA]</scope>
    <source>
        <strain evidence="1 2">DSM 44684</strain>
    </source>
</reference>
<dbReference type="OrthoDB" id="5638018at2"/>
<dbReference type="STRING" id="1210063.GCA_001612665_05968"/>
<protein>
    <submittedName>
        <fullName evidence="1">Uncharacterized protein (DUF952 family)</fullName>
    </submittedName>
</protein>
<organism evidence="1 2">
    <name type="scientific">Nocardia alba</name>
    <dbReference type="NCBI Taxonomy" id="225051"/>
    <lineage>
        <taxon>Bacteria</taxon>
        <taxon>Bacillati</taxon>
        <taxon>Actinomycetota</taxon>
        <taxon>Actinomycetes</taxon>
        <taxon>Mycobacteriales</taxon>
        <taxon>Nocardiaceae</taxon>
        <taxon>Nocardia</taxon>
    </lineage>
</organism>
<dbReference type="InterPro" id="IPR009297">
    <property type="entry name" value="DUF952"/>
</dbReference>
<gene>
    <name evidence="1" type="ORF">DFR71_6496</name>
</gene>
<dbReference type="AlphaFoldDB" id="A0A4R1F5K6"/>
<dbReference type="SUPFAM" id="SSF56399">
    <property type="entry name" value="ADP-ribosylation"/>
    <property type="match status" value="1"/>
</dbReference>
<dbReference type="PANTHER" id="PTHR34129">
    <property type="entry name" value="BLR1139 PROTEIN"/>
    <property type="match status" value="1"/>
</dbReference>
<sequence length="123" mass="13607">MTSDTHTLVHLCSSQEWDQARRAGERRPPSLAEEGFVHLSTREQVHLPANRLFAGREDMVVLWLDPTAFTGEVKWESGVPSDPSSMRFPHLYAPLPVAAVLAAQPYLPDSDGVFGTPRREGVA</sequence>
<dbReference type="Gene3D" id="3.20.170.20">
    <property type="entry name" value="Protein of unknown function DUF952"/>
    <property type="match status" value="1"/>
</dbReference>
<dbReference type="Pfam" id="PF06108">
    <property type="entry name" value="DUF952"/>
    <property type="match status" value="1"/>
</dbReference>
<evidence type="ECO:0000313" key="1">
    <source>
        <dbReference type="EMBL" id="TCJ89586.1"/>
    </source>
</evidence>
<name>A0A4R1F5K6_9NOCA</name>
<evidence type="ECO:0000313" key="2">
    <source>
        <dbReference type="Proteomes" id="UP000294856"/>
    </source>
</evidence>
<dbReference type="RefSeq" id="WP_067458771.1">
    <property type="nucleotide sequence ID" value="NZ_SMFR01000010.1"/>
</dbReference>
<dbReference type="EMBL" id="SMFR01000010">
    <property type="protein sequence ID" value="TCJ89586.1"/>
    <property type="molecule type" value="Genomic_DNA"/>
</dbReference>
<keyword evidence="2" id="KW-1185">Reference proteome</keyword>
<proteinExistence type="predicted"/>